<feature type="region of interest" description="Disordered" evidence="1">
    <location>
        <begin position="1"/>
        <end position="43"/>
    </location>
</feature>
<reference evidence="2" key="1">
    <citation type="submission" date="2023-10" db="EMBL/GenBank/DDBJ databases">
        <authorList>
            <person name="Hackl T."/>
        </authorList>
    </citation>
    <scope>NUCLEOTIDE SEQUENCE</scope>
</reference>
<comment type="caution">
    <text evidence="2">The sequence shown here is derived from an EMBL/GenBank/DDBJ whole genome shotgun (WGS) entry which is preliminary data.</text>
</comment>
<accession>A0AAI8VZF9</accession>
<feature type="compositionally biased region" description="Basic residues" evidence="1">
    <location>
        <begin position="93"/>
        <end position="106"/>
    </location>
</feature>
<gene>
    <name evidence="2" type="ORF">KHLLAP_LOCUS14382</name>
</gene>
<sequence length="172" mass="19712">MAKTKKAPDSPTRNQPRRAVRDGVQKPKGNPAPNFTGKPRGHAAKKIKKNLKAMLNKKVDAMNPDDVWLDKSGLLGMGSALGQPSPITAKSPRMARKGRKNRKRNTPKTEKFMDDILMSDDEPEDSLQRSERWIPDMELRRRPSEKPAHMPHVLWMSYYFLDEYIYRQSLTA</sequence>
<dbReference type="EMBL" id="CAUWAG010000020">
    <property type="protein sequence ID" value="CAJ2513914.1"/>
    <property type="molecule type" value="Genomic_DNA"/>
</dbReference>
<protein>
    <submittedName>
        <fullName evidence="2">Uu.00g020330.m01.CDS01</fullName>
    </submittedName>
</protein>
<evidence type="ECO:0000256" key="1">
    <source>
        <dbReference type="SAM" id="MobiDB-lite"/>
    </source>
</evidence>
<evidence type="ECO:0000313" key="3">
    <source>
        <dbReference type="Proteomes" id="UP001295740"/>
    </source>
</evidence>
<dbReference type="Proteomes" id="UP001295740">
    <property type="component" value="Unassembled WGS sequence"/>
</dbReference>
<keyword evidence="3" id="KW-1185">Reference proteome</keyword>
<evidence type="ECO:0000313" key="2">
    <source>
        <dbReference type="EMBL" id="CAJ2513914.1"/>
    </source>
</evidence>
<proteinExistence type="predicted"/>
<feature type="region of interest" description="Disordered" evidence="1">
    <location>
        <begin position="79"/>
        <end position="130"/>
    </location>
</feature>
<dbReference type="AlphaFoldDB" id="A0AAI8VZF9"/>
<organism evidence="2 3">
    <name type="scientific">Anthostomella pinea</name>
    <dbReference type="NCBI Taxonomy" id="933095"/>
    <lineage>
        <taxon>Eukaryota</taxon>
        <taxon>Fungi</taxon>
        <taxon>Dikarya</taxon>
        <taxon>Ascomycota</taxon>
        <taxon>Pezizomycotina</taxon>
        <taxon>Sordariomycetes</taxon>
        <taxon>Xylariomycetidae</taxon>
        <taxon>Xylariales</taxon>
        <taxon>Xylariaceae</taxon>
        <taxon>Anthostomella</taxon>
    </lineage>
</organism>
<name>A0AAI8VZF9_9PEZI</name>